<dbReference type="GO" id="GO:0051087">
    <property type="term" value="F:protein-folding chaperone binding"/>
    <property type="evidence" value="ECO:0007669"/>
    <property type="project" value="InterPro"/>
</dbReference>
<protein>
    <recommendedName>
        <fullName evidence="4">Co-chaperone protein HscB homolog</fullName>
    </recommendedName>
</protein>
<dbReference type="InterPro" id="IPR036386">
    <property type="entry name" value="HscB_C_sf"/>
</dbReference>
<dbReference type="SUPFAM" id="SSF46565">
    <property type="entry name" value="Chaperone J-domain"/>
    <property type="match status" value="1"/>
</dbReference>
<accession>A0A8J2XMP6</accession>
<feature type="domain" description="J" evidence="5">
    <location>
        <begin position="3"/>
        <end position="75"/>
    </location>
</feature>
<keyword evidence="7" id="KW-1185">Reference proteome</keyword>
<dbReference type="PANTHER" id="PTHR14021:SF15">
    <property type="entry name" value="IRON-SULFUR CLUSTER CO-CHAPERONE PROTEIN HSCB"/>
    <property type="match status" value="1"/>
</dbReference>
<dbReference type="Proteomes" id="UP000619743">
    <property type="component" value="Unassembled WGS sequence"/>
</dbReference>
<evidence type="ECO:0000256" key="4">
    <source>
        <dbReference type="HAMAP-Rule" id="MF_00682"/>
    </source>
</evidence>
<dbReference type="InterPro" id="IPR009073">
    <property type="entry name" value="HscB_oligo_C"/>
</dbReference>
<reference evidence="7" key="1">
    <citation type="journal article" date="2019" name="Int. J. Syst. Evol. Microbiol.">
        <title>The Global Catalogue of Microorganisms (GCM) 10K type strain sequencing project: providing services to taxonomists for standard genome sequencing and annotation.</title>
        <authorList>
            <consortium name="The Broad Institute Genomics Platform"/>
            <consortium name="The Broad Institute Genome Sequencing Center for Infectious Disease"/>
            <person name="Wu L."/>
            <person name="Ma J."/>
        </authorList>
    </citation>
    <scope>NUCLEOTIDE SEQUENCE [LARGE SCALE GENOMIC DNA]</scope>
    <source>
        <strain evidence="7">CGMCC 1.10130</strain>
    </source>
</reference>
<dbReference type="NCBIfam" id="NF003449">
    <property type="entry name" value="PRK05014.1"/>
    <property type="match status" value="1"/>
</dbReference>
<dbReference type="Gene3D" id="1.10.287.110">
    <property type="entry name" value="DnaJ domain"/>
    <property type="match status" value="1"/>
</dbReference>
<dbReference type="PANTHER" id="PTHR14021">
    <property type="entry name" value="IRON-SULFUR CLUSTER CO-CHAPERONE PROTEIN HSCB"/>
    <property type="match status" value="1"/>
</dbReference>
<dbReference type="EMBL" id="BMDX01000002">
    <property type="protein sequence ID" value="GGA65750.1"/>
    <property type="molecule type" value="Genomic_DNA"/>
</dbReference>
<dbReference type="HAMAP" id="MF_00682">
    <property type="entry name" value="HscB"/>
    <property type="match status" value="1"/>
</dbReference>
<name>A0A8J2XMP6_9GAMM</name>
<dbReference type="InterPro" id="IPR004640">
    <property type="entry name" value="HscB"/>
</dbReference>
<sequence>MDNYFQLFGLGERYSLDQAELTSTFRNLQKSVHPDQFVSQGEQAQRLAVQKSAQINDAYQTLKTPLRRAQYMLELAGIDLKSEQHTLRDPSFLMQQMEWREQLEELKQAEDIDGLEQFSDTIAAAQRQLTQQIAQALDAGQHRQDAPKWANEVRKLSFMDKLTAEIAQAEDALDY</sequence>
<dbReference type="InterPro" id="IPR036869">
    <property type="entry name" value="J_dom_sf"/>
</dbReference>
<evidence type="ECO:0000313" key="6">
    <source>
        <dbReference type="EMBL" id="GGA65750.1"/>
    </source>
</evidence>
<keyword evidence="2 4" id="KW-0143">Chaperone</keyword>
<dbReference type="GO" id="GO:0044571">
    <property type="term" value="P:[2Fe-2S] cluster assembly"/>
    <property type="evidence" value="ECO:0007669"/>
    <property type="project" value="InterPro"/>
</dbReference>
<evidence type="ECO:0000256" key="2">
    <source>
        <dbReference type="ARBA" id="ARBA00023186"/>
    </source>
</evidence>
<evidence type="ECO:0000256" key="1">
    <source>
        <dbReference type="ARBA" id="ARBA00010476"/>
    </source>
</evidence>
<proteinExistence type="inferred from homology"/>
<evidence type="ECO:0000259" key="5">
    <source>
        <dbReference type="PROSITE" id="PS50076"/>
    </source>
</evidence>
<dbReference type="NCBIfam" id="TIGR00714">
    <property type="entry name" value="hscB"/>
    <property type="match status" value="1"/>
</dbReference>
<dbReference type="CDD" id="cd06257">
    <property type="entry name" value="DnaJ"/>
    <property type="match status" value="1"/>
</dbReference>
<dbReference type="GO" id="GO:0006457">
    <property type="term" value="P:protein folding"/>
    <property type="evidence" value="ECO:0007669"/>
    <property type="project" value="UniProtKB-UniRule"/>
</dbReference>
<dbReference type="Pfam" id="PF07743">
    <property type="entry name" value="HSCB_C"/>
    <property type="match status" value="1"/>
</dbReference>
<dbReference type="Gene3D" id="1.20.1280.20">
    <property type="entry name" value="HscB, C-terminal domain"/>
    <property type="match status" value="1"/>
</dbReference>
<dbReference type="GO" id="GO:0001671">
    <property type="term" value="F:ATPase activator activity"/>
    <property type="evidence" value="ECO:0007669"/>
    <property type="project" value="InterPro"/>
</dbReference>
<comment type="function">
    <text evidence="3 4">Co-chaperone involved in the maturation of iron-sulfur cluster-containing proteins. Seems to help targeting proteins to be folded toward HscA.</text>
</comment>
<dbReference type="Pfam" id="PF00226">
    <property type="entry name" value="DnaJ"/>
    <property type="match status" value="1"/>
</dbReference>
<dbReference type="InterPro" id="IPR001623">
    <property type="entry name" value="DnaJ_domain"/>
</dbReference>
<dbReference type="GO" id="GO:1990230">
    <property type="term" value="C:iron-sulfur cluster transfer complex"/>
    <property type="evidence" value="ECO:0007669"/>
    <property type="project" value="TreeGrafter"/>
</dbReference>
<comment type="caution">
    <text evidence="6">The sequence shown here is derived from an EMBL/GenBank/DDBJ whole genome shotgun (WGS) entry which is preliminary data.</text>
</comment>
<dbReference type="AlphaFoldDB" id="A0A8J2XMP6"/>
<dbReference type="SMART" id="SM00271">
    <property type="entry name" value="DnaJ"/>
    <property type="match status" value="1"/>
</dbReference>
<dbReference type="PROSITE" id="PS50076">
    <property type="entry name" value="DNAJ_2"/>
    <property type="match status" value="1"/>
</dbReference>
<comment type="subunit">
    <text evidence="4">Interacts with HscA and stimulates its ATPase activity.</text>
</comment>
<gene>
    <name evidence="4 6" type="primary">hscB</name>
    <name evidence="6" type="ORF">GCM10011369_04060</name>
</gene>
<evidence type="ECO:0000256" key="3">
    <source>
        <dbReference type="ARBA" id="ARBA00025596"/>
    </source>
</evidence>
<dbReference type="RefSeq" id="WP_087504603.1">
    <property type="nucleotide sequence ID" value="NZ_BMDX01000002.1"/>
</dbReference>
<dbReference type="GO" id="GO:0051259">
    <property type="term" value="P:protein complex oligomerization"/>
    <property type="evidence" value="ECO:0007669"/>
    <property type="project" value="InterPro"/>
</dbReference>
<dbReference type="SUPFAM" id="SSF47144">
    <property type="entry name" value="HSC20 (HSCB), C-terminal oligomerisation domain"/>
    <property type="match status" value="1"/>
</dbReference>
<comment type="similarity">
    <text evidence="1 4">Belongs to the HscB family.</text>
</comment>
<organism evidence="6 7">
    <name type="scientific">Neiella marina</name>
    <dbReference type="NCBI Taxonomy" id="508461"/>
    <lineage>
        <taxon>Bacteria</taxon>
        <taxon>Pseudomonadati</taxon>
        <taxon>Pseudomonadota</taxon>
        <taxon>Gammaproteobacteria</taxon>
        <taxon>Alteromonadales</taxon>
        <taxon>Echinimonadaceae</taxon>
        <taxon>Neiella</taxon>
    </lineage>
</organism>
<evidence type="ECO:0000313" key="7">
    <source>
        <dbReference type="Proteomes" id="UP000619743"/>
    </source>
</evidence>
<dbReference type="OrthoDB" id="287587at2"/>